<dbReference type="OrthoDB" id="360151at2759"/>
<comment type="caution">
    <text evidence="6">Lacks conserved residue(s) required for the propagation of feature annotation.</text>
</comment>
<name>U6LHC8_9EIME</name>
<sequence>MEPKAAAKKAGAPGPTSKLGRKYSLVELGDYLLGSQVWVREKEKEELYSLAKVLSISGTSLTVEIEGGGPTKTVPQEECLNANVGVIPENCNDLSKLPHANEAAALHIIRERYLKDIIYTYAGRLLIALNPFKAIPGLYSPSTLTLYQNADSSRGFPADLPPHTFAVAQAAVDCMQTLRENQACIVSGESGAGKTETARQLMQYFAADKAGKGKDKVQDIILGANPVLEAVGNAKLESRV</sequence>
<dbReference type="SUPFAM" id="SSF52540">
    <property type="entry name" value="P-loop containing nucleoside triphosphate hydrolases"/>
    <property type="match status" value="1"/>
</dbReference>
<dbReference type="Proteomes" id="UP000030750">
    <property type="component" value="Unassembled WGS sequence"/>
</dbReference>
<dbReference type="Gene3D" id="3.40.850.10">
    <property type="entry name" value="Kinesin motor domain"/>
    <property type="match status" value="1"/>
</dbReference>
<evidence type="ECO:0000256" key="2">
    <source>
        <dbReference type="ARBA" id="ARBA00022840"/>
    </source>
</evidence>
<evidence type="ECO:0000313" key="9">
    <source>
        <dbReference type="Proteomes" id="UP000030750"/>
    </source>
</evidence>
<reference evidence="8" key="2">
    <citation type="submission" date="2013-10" db="EMBL/GenBank/DDBJ databases">
        <authorList>
            <person name="Aslett M."/>
        </authorList>
    </citation>
    <scope>NUCLEOTIDE SEQUENCE [LARGE SCALE GENOMIC DNA]</scope>
    <source>
        <strain evidence="8">Houghton</strain>
    </source>
</reference>
<dbReference type="GO" id="GO:0051015">
    <property type="term" value="F:actin filament binding"/>
    <property type="evidence" value="ECO:0007669"/>
    <property type="project" value="TreeGrafter"/>
</dbReference>
<dbReference type="InterPro" id="IPR036961">
    <property type="entry name" value="Kinesin_motor_dom_sf"/>
</dbReference>
<dbReference type="AlphaFoldDB" id="U6LHC8"/>
<dbReference type="VEuPathDB" id="ToxoDB:EBH_0021420"/>
<evidence type="ECO:0000313" key="8">
    <source>
        <dbReference type="EMBL" id="CDJ48653.1"/>
    </source>
</evidence>
<dbReference type="GO" id="GO:0016020">
    <property type="term" value="C:membrane"/>
    <property type="evidence" value="ECO:0007669"/>
    <property type="project" value="TreeGrafter"/>
</dbReference>
<keyword evidence="4 6" id="KW-0505">Motor protein</keyword>
<reference evidence="8" key="1">
    <citation type="submission" date="2013-10" db="EMBL/GenBank/DDBJ databases">
        <title>Genomic analysis of the causative agents of coccidiosis in chickens.</title>
        <authorList>
            <person name="Reid A.J."/>
            <person name="Blake D."/>
            <person name="Billington K."/>
            <person name="Browne H."/>
            <person name="Dunn M."/>
            <person name="Hung S."/>
            <person name="Kawahara F."/>
            <person name="Miranda-Saavedra D."/>
            <person name="Mourier T."/>
            <person name="Nagra H."/>
            <person name="Otto T.D."/>
            <person name="Rawlings N."/>
            <person name="Sanchez A."/>
            <person name="Sanders M."/>
            <person name="Subramaniam C."/>
            <person name="Tay Y."/>
            <person name="Dear P."/>
            <person name="Doerig C."/>
            <person name="Gruber A."/>
            <person name="Parkinson J."/>
            <person name="Shirley M."/>
            <person name="Wan K.L."/>
            <person name="Berriman M."/>
            <person name="Tomley F."/>
            <person name="Pain A."/>
        </authorList>
    </citation>
    <scope>NUCLEOTIDE SEQUENCE [LARGE SCALE GENOMIC DNA]</scope>
    <source>
        <strain evidence="8">Houghton</strain>
    </source>
</reference>
<proteinExistence type="inferred from homology"/>
<dbReference type="PROSITE" id="PS51456">
    <property type="entry name" value="MYOSIN_MOTOR"/>
    <property type="match status" value="1"/>
</dbReference>
<dbReference type="GO" id="GO:0016459">
    <property type="term" value="C:myosin complex"/>
    <property type="evidence" value="ECO:0007669"/>
    <property type="project" value="UniProtKB-KW"/>
</dbReference>
<protein>
    <submittedName>
        <fullName evidence="8">Myosin, putative</fullName>
    </submittedName>
</protein>
<dbReference type="EMBL" id="HG711246">
    <property type="protein sequence ID" value="CDJ48653.1"/>
    <property type="molecule type" value="Genomic_DNA"/>
</dbReference>
<accession>U6LHC8</accession>
<keyword evidence="5 6" id="KW-0009">Actin-binding</keyword>
<gene>
    <name evidence="8" type="ORF">EBH_0021420</name>
</gene>
<dbReference type="PANTHER" id="PTHR13140:SF270">
    <property type="entry name" value="MYOSIN-12"/>
    <property type="match status" value="1"/>
</dbReference>
<evidence type="ECO:0000256" key="5">
    <source>
        <dbReference type="ARBA" id="ARBA00023203"/>
    </source>
</evidence>
<evidence type="ECO:0000256" key="1">
    <source>
        <dbReference type="ARBA" id="ARBA00022741"/>
    </source>
</evidence>
<keyword evidence="1 6" id="KW-0547">Nucleotide-binding</keyword>
<keyword evidence="2 6" id="KW-0067">ATP-binding</keyword>
<dbReference type="PRINTS" id="PR00193">
    <property type="entry name" value="MYOSINHEAVY"/>
</dbReference>
<evidence type="ECO:0000256" key="3">
    <source>
        <dbReference type="ARBA" id="ARBA00023123"/>
    </source>
</evidence>
<dbReference type="InterPro" id="IPR001609">
    <property type="entry name" value="Myosin_head_motor_dom-like"/>
</dbReference>
<dbReference type="GO" id="GO:0005524">
    <property type="term" value="F:ATP binding"/>
    <property type="evidence" value="ECO:0007669"/>
    <property type="project" value="UniProtKB-UniRule"/>
</dbReference>
<feature type="binding site" evidence="6">
    <location>
        <begin position="188"/>
        <end position="195"/>
    </location>
    <ligand>
        <name>ATP</name>
        <dbReference type="ChEBI" id="CHEBI:30616"/>
    </ligand>
</feature>
<keyword evidence="9" id="KW-1185">Reference proteome</keyword>
<evidence type="ECO:0000256" key="4">
    <source>
        <dbReference type="ARBA" id="ARBA00023175"/>
    </source>
</evidence>
<feature type="domain" description="Myosin motor" evidence="7">
    <location>
        <begin position="89"/>
        <end position="240"/>
    </location>
</feature>
<organism evidence="8 9">
    <name type="scientific">Eimeria brunetti</name>
    <dbReference type="NCBI Taxonomy" id="51314"/>
    <lineage>
        <taxon>Eukaryota</taxon>
        <taxon>Sar</taxon>
        <taxon>Alveolata</taxon>
        <taxon>Apicomplexa</taxon>
        <taxon>Conoidasida</taxon>
        <taxon>Coccidia</taxon>
        <taxon>Eucoccidiorida</taxon>
        <taxon>Eimeriorina</taxon>
        <taxon>Eimeriidae</taxon>
        <taxon>Eimeria</taxon>
    </lineage>
</organism>
<comment type="similarity">
    <text evidence="6">Belongs to the TRAFAC class myosin-kinesin ATPase superfamily. Myosin family.</text>
</comment>
<dbReference type="Pfam" id="PF00063">
    <property type="entry name" value="Myosin_head"/>
    <property type="match status" value="1"/>
</dbReference>
<evidence type="ECO:0000256" key="6">
    <source>
        <dbReference type="PROSITE-ProRule" id="PRU00782"/>
    </source>
</evidence>
<dbReference type="InterPro" id="IPR027417">
    <property type="entry name" value="P-loop_NTPase"/>
</dbReference>
<dbReference type="GO" id="GO:0007015">
    <property type="term" value="P:actin filament organization"/>
    <property type="evidence" value="ECO:0007669"/>
    <property type="project" value="TreeGrafter"/>
</dbReference>
<dbReference type="PANTHER" id="PTHR13140">
    <property type="entry name" value="MYOSIN"/>
    <property type="match status" value="1"/>
</dbReference>
<dbReference type="GO" id="GO:0000146">
    <property type="term" value="F:microfilament motor activity"/>
    <property type="evidence" value="ECO:0007669"/>
    <property type="project" value="TreeGrafter"/>
</dbReference>
<keyword evidence="3 6" id="KW-0518">Myosin</keyword>
<dbReference type="GO" id="GO:0005737">
    <property type="term" value="C:cytoplasm"/>
    <property type="evidence" value="ECO:0007669"/>
    <property type="project" value="TreeGrafter"/>
</dbReference>
<evidence type="ECO:0000259" key="7">
    <source>
        <dbReference type="PROSITE" id="PS51456"/>
    </source>
</evidence>